<evidence type="ECO:0008006" key="5">
    <source>
        <dbReference type="Google" id="ProtNLM"/>
    </source>
</evidence>
<dbReference type="Pfam" id="PF20772">
    <property type="entry name" value="TACO1_YebC_N"/>
    <property type="match status" value="1"/>
</dbReference>
<gene>
    <name evidence="4" type="ORF">LDC_2324</name>
</gene>
<dbReference type="InterPro" id="IPR017856">
    <property type="entry name" value="Integrase-like_N"/>
</dbReference>
<name>D9PLA1_9ZZZZ</name>
<dbReference type="AlphaFoldDB" id="D9PLA1"/>
<sequence length="122" mass="12871">YKIKHKKAATDSVKSKIYSKYNKIIQVAIKNAGGNLTSASVVSAIESAKAENVPRDNIDRAIKKATGSDASQLFEVLYEGFGPGGVGMLIKVVTDNTNRSVTEIKTIFTKNGGSFASAGSVS</sequence>
<dbReference type="InterPro" id="IPR026564">
    <property type="entry name" value="Transcrip_reg_TACO1-like_dom3"/>
</dbReference>
<feature type="non-terminal residue" evidence="4">
    <location>
        <position position="1"/>
    </location>
</feature>
<feature type="domain" description="TACO1/YebC-like second and third" evidence="2">
    <location>
        <begin position="75"/>
        <end position="122"/>
    </location>
</feature>
<proteinExistence type="inferred from homology"/>
<accession>D9PLA1</accession>
<organism evidence="4">
    <name type="scientific">sediment metagenome</name>
    <dbReference type="NCBI Taxonomy" id="749907"/>
    <lineage>
        <taxon>unclassified sequences</taxon>
        <taxon>metagenomes</taxon>
        <taxon>ecological metagenomes</taxon>
    </lineage>
</organism>
<dbReference type="InterPro" id="IPR029072">
    <property type="entry name" value="YebC-like"/>
</dbReference>
<reference evidence="4" key="2">
    <citation type="journal article" date="2011" name="Microb. Ecol.">
        <title>Taxonomic and Functional Metagenomic Profiling of the Microbial Community in the Anoxic Sediment of a Sub-saline Shallow Lake (Laguna de Carrizo, Central Spain).</title>
        <authorList>
            <person name="Ferrer M."/>
            <person name="Guazzaroni M.E."/>
            <person name="Richter M."/>
            <person name="Garcia-Salamanca A."/>
            <person name="Yarza P."/>
            <person name="Suarez-Suarez A."/>
            <person name="Solano J."/>
            <person name="Alcaide M."/>
            <person name="van Dillewijn P."/>
            <person name="Molina-Henares M.A."/>
            <person name="Lopez-Cortes N."/>
            <person name="Al-Ramahi Y."/>
            <person name="Guerrero C."/>
            <person name="Acosta A."/>
            <person name="de Eugenio L.I."/>
            <person name="Martinez V."/>
            <person name="Marques S."/>
            <person name="Rojo F."/>
            <person name="Santero E."/>
            <person name="Genilloud O."/>
            <person name="Perez-Perez J."/>
            <person name="Rossello-Mora R."/>
            <person name="Ramos J.L."/>
        </authorList>
    </citation>
    <scope>NUCLEOTIDE SEQUENCE</scope>
</reference>
<dbReference type="PANTHER" id="PTHR12532:SF0">
    <property type="entry name" value="TRANSLATIONAL ACTIVATOR OF CYTOCHROME C OXIDASE 1"/>
    <property type="match status" value="1"/>
</dbReference>
<dbReference type="InterPro" id="IPR049083">
    <property type="entry name" value="TACO1_YebC_N"/>
</dbReference>
<dbReference type="PANTHER" id="PTHR12532">
    <property type="entry name" value="TRANSLATIONAL ACTIVATOR OF CYTOCHROME C OXIDASE 1"/>
    <property type="match status" value="1"/>
</dbReference>
<evidence type="ECO:0000313" key="4">
    <source>
        <dbReference type="EMBL" id="EFK95667.1"/>
    </source>
</evidence>
<comment type="similarity">
    <text evidence="1">Belongs to the TACO1 family.</text>
</comment>
<feature type="domain" description="TACO1/YebC-like N-terminal" evidence="3">
    <location>
        <begin position="2"/>
        <end position="67"/>
    </location>
</feature>
<evidence type="ECO:0000256" key="1">
    <source>
        <dbReference type="ARBA" id="ARBA00008724"/>
    </source>
</evidence>
<dbReference type="InterPro" id="IPR002876">
    <property type="entry name" value="Transcrip_reg_TACO1-like"/>
</dbReference>
<protein>
    <recommendedName>
        <fullName evidence="5">Protein containing DUF28</fullName>
    </recommendedName>
</protein>
<evidence type="ECO:0000259" key="2">
    <source>
        <dbReference type="Pfam" id="PF01709"/>
    </source>
</evidence>
<dbReference type="GO" id="GO:0005737">
    <property type="term" value="C:cytoplasm"/>
    <property type="evidence" value="ECO:0007669"/>
    <property type="project" value="UniProtKB-ARBA"/>
</dbReference>
<dbReference type="SUPFAM" id="SSF75625">
    <property type="entry name" value="YebC-like"/>
    <property type="match status" value="1"/>
</dbReference>
<dbReference type="Pfam" id="PF01709">
    <property type="entry name" value="Transcrip_reg"/>
    <property type="match status" value="1"/>
</dbReference>
<dbReference type="EMBL" id="ADZX01000705">
    <property type="protein sequence ID" value="EFK95667.1"/>
    <property type="molecule type" value="Genomic_DNA"/>
</dbReference>
<reference evidence="4" key="1">
    <citation type="submission" date="2010-07" db="EMBL/GenBank/DDBJ databases">
        <authorList>
            <consortium name="CONSOLIDER consortium CSD2007-00005"/>
            <person name="Guazzaroni M.-E."/>
            <person name="Richter M."/>
            <person name="Garcia-Salamanca A."/>
            <person name="Yarza P."/>
            <person name="Ferrer M."/>
        </authorList>
    </citation>
    <scope>NUCLEOTIDE SEQUENCE</scope>
</reference>
<dbReference type="Gene3D" id="1.10.10.200">
    <property type="match status" value="1"/>
</dbReference>
<dbReference type="Gene3D" id="3.30.70.980">
    <property type="match status" value="1"/>
</dbReference>
<comment type="caution">
    <text evidence="4">The sequence shown here is derived from an EMBL/GenBank/DDBJ whole genome shotgun (WGS) entry which is preliminary data.</text>
</comment>
<dbReference type="InterPro" id="IPR048300">
    <property type="entry name" value="TACO1_YebC-like_2nd/3rd_dom"/>
</dbReference>
<evidence type="ECO:0000259" key="3">
    <source>
        <dbReference type="Pfam" id="PF20772"/>
    </source>
</evidence>